<feature type="domain" description="Helicase C-terminal" evidence="11">
    <location>
        <begin position="1386"/>
        <end position="1555"/>
    </location>
</feature>
<dbReference type="InterPro" id="IPR001650">
    <property type="entry name" value="Helicase_C-like"/>
</dbReference>
<gene>
    <name evidence="12" type="ORF">MAM1_0263d08901</name>
</gene>
<dbReference type="CDD" id="cd18795">
    <property type="entry name" value="SF2_C_Ski2"/>
    <property type="match status" value="1"/>
</dbReference>
<dbReference type="InterPro" id="IPR040801">
    <property type="entry name" value="Ski2_N"/>
</dbReference>
<dbReference type="OrthoDB" id="64767at2759"/>
<dbReference type="Pfam" id="PF13234">
    <property type="entry name" value="MTR4_beta-barrel"/>
    <property type="match status" value="1"/>
</dbReference>
<evidence type="ECO:0000259" key="10">
    <source>
        <dbReference type="PROSITE" id="PS51192"/>
    </source>
</evidence>
<dbReference type="Proteomes" id="UP000053815">
    <property type="component" value="Unassembled WGS sequence"/>
</dbReference>
<dbReference type="PANTHER" id="PTHR12131">
    <property type="entry name" value="ATP-DEPENDENT RNA AND DNA HELICASE"/>
    <property type="match status" value="1"/>
</dbReference>
<dbReference type="Pfam" id="PF17911">
    <property type="entry name" value="Ski2_N"/>
    <property type="match status" value="1"/>
</dbReference>
<evidence type="ECO:0000256" key="3">
    <source>
        <dbReference type="ARBA" id="ARBA00022490"/>
    </source>
</evidence>
<evidence type="ECO:0000256" key="7">
    <source>
        <dbReference type="ARBA" id="ARBA00022840"/>
    </source>
</evidence>
<evidence type="ECO:0000256" key="1">
    <source>
        <dbReference type="ARBA" id="ARBA00004496"/>
    </source>
</evidence>
<dbReference type="SMART" id="SM01142">
    <property type="entry name" value="DSHCT"/>
    <property type="match status" value="1"/>
</dbReference>
<proteinExistence type="inferred from homology"/>
<dbReference type="Pfam" id="PF21408">
    <property type="entry name" value="MTR4-like_stalk"/>
    <property type="match status" value="1"/>
</dbReference>
<comment type="similarity">
    <text evidence="2">Belongs to the helicase family. SKI2 subfamily.</text>
</comment>
<dbReference type="STRING" id="91626.A0A0C9LWZ3"/>
<organism evidence="12">
    <name type="scientific">Mucor ambiguus</name>
    <dbReference type="NCBI Taxonomy" id="91626"/>
    <lineage>
        <taxon>Eukaryota</taxon>
        <taxon>Fungi</taxon>
        <taxon>Fungi incertae sedis</taxon>
        <taxon>Mucoromycota</taxon>
        <taxon>Mucoromycotina</taxon>
        <taxon>Mucoromycetes</taxon>
        <taxon>Mucorales</taxon>
        <taxon>Mucorineae</taxon>
        <taxon>Mucoraceae</taxon>
        <taxon>Mucor</taxon>
    </lineage>
</organism>
<evidence type="ECO:0000256" key="6">
    <source>
        <dbReference type="ARBA" id="ARBA00022806"/>
    </source>
</evidence>
<evidence type="ECO:0000256" key="5">
    <source>
        <dbReference type="ARBA" id="ARBA00022801"/>
    </source>
</evidence>
<dbReference type="InterPro" id="IPR014001">
    <property type="entry name" value="Helicase_ATP-bd"/>
</dbReference>
<dbReference type="GO" id="GO:0055087">
    <property type="term" value="C:Ski complex"/>
    <property type="evidence" value="ECO:0007669"/>
    <property type="project" value="TreeGrafter"/>
</dbReference>
<comment type="subcellular location">
    <subcellularLocation>
        <location evidence="1">Cytoplasm</location>
    </subcellularLocation>
</comment>
<sequence length="2034" mass="231574">MNIDYDYSMYTVLCIVEISSTSNTLVIKRLSNRIATSEGRYFPTMYPAVPLEFYYDELSGDIIYGNIMQVHYKNYPPKNRYIHIVNFMEELYQMYQSQTLDDDVYLAIVKFLNLICPQKSREANGDLKAMQYMFVLPDKYACDKQFLKETFRPTLEKAAWLSTSDNHSKVQYLNNWMGLLYSHQLEDHSMRLQPEKKYILCNIQNMANCGKLLVTINTARMVYDPDFVMASQKSLALLGNNALLVPEILDTILHIELSFGCFLDRMKKLAKLIFLKVFAKSSDDTIGDDTFEDYYNNNTYYSKKFLCDFISEVASSYSPKRFVEDSLHYFPWNLYALTKEQREKLCKIEYRELCAIFEDENSKIITESVARYIRSNINEQSISKVIINTESRYVSMNARYGSSWWHYVARNLLPADRTRLYLAAIRKTLTSAIPRLNAGYNKLYVNTVRLHRLDGYLHKVHTMINLANKLACPTIVGPIKSTPNCLSYEAFEFDGIIDRLRPYHYYVNVVINSANTIQMSLRQVIETSLGENGYEKSTLDRLDHAYNIDSVYSTICDGLWDSLMKQEDCRMNSIEHYNVFKSRLTCFIKSILKDKCIEITDLDELVDFGYNHSVEECPMMISHRAIMDIGFVLYIKSIISSIIAALEDKNVFGNYKASIAIITGDPLHQWLHDIHPVYSNFIWHQLVKELAHQAYTKQIRTNIILAKDYIQQHHASGYKPFERKKYQQVLSKSYFVQVEHIAGPQIEVYVNHGSSYEKVSHKKMANDRDTWIIKISAQQTEDVSQHVSAEALEDVFTRLRSAEKQVPSVVQDTVEDIKHELEHMFLTPQQSFPTSWLSKCQEHWEETPNYAENAYSQLSKPRTNIQVARKGFDGDIIGFREVVIDDPNLASNNSTSFSRAFGSTKDFVRGSASQFPFAPGGLDAEAIIDQDDVDESNVDLDVDIDFFNFDDKDSKVIAPGLDRGLAFGDEQESNTPSATNRDAVFNIEDMMAPVDDTFDFLNVKVTPVDAVAEDEAVADDNHTEETQQEVDALLPATLPPQKDLTPKKLTTTTNEALKRREWAHEINVNEPFDNFYDLVPEMAMQFPFELDIFQKQAVYHLEIGDSVFIAAHTSAGKTVVADYAIALATKHMTKAIYTSPIKALSNQKFRDFKHTFGEDVGILTGDVQIRPEASCLVMTTEILRSMLYRGADLIRDVEFVIFDEVHYVNDLERGVVWEEVIIMLPAHVNIILLSATVPNTKEFAGWVGRTKKKDIYVISTLKRPVPLEHYIYANKDIYKIVGANETKLNTIGYNKAKDAMMKRKEQVDKANGVSTNARGGRGGGGRGGAVARGGTRTMTRSYQSGMQTDRNLFVHLIGMLKTKTLLPVVIFTFSKKRCEEYASGLSKTDLCTSLEKSEIHVFIERSLVRLRGTDKFLPQILRMRDLLSRGIAVHHGGLLPIIKEIVEILFARGLVKVLFATETFAMGVNMPARCVVFSGIRKHDGRSFRDLLPGEYTQMSGRAGRRGLDSTGVVIIATGGDEPPEISCLSTMLLGKPTKLESQFRLTYNMILNLLRVEALKVEEMIKRSFSENSAQKLLPETKRLVDESELQRSALRQLDCAICEPDLEKFYDVCGEVVHLNRSMMTQFISMTPAGNRALSTGRLVIINTNVYRNAPAMILKPLPVSTANSQHRSFYCLVLQPKDLDISQSTSLDETTPLPITTICTPEHDSDGKTDIVTVGAPDILFVTRLLIKADVDSIMAGTDAMELMRVRQELESFGQDAKKGGVVEFDWSKIKDMEFQEMLRSKMRLMKRLKTEFQCTKCPELEEHYGLIHDHKRLSSQIDMLKMTISDQNLELLPDYHQRIEVLRQLNYIDDQGTVQLKGRVACEINSADELLLTELVLDNVFADFEPAEVVAILSCFVFQERNASEPRLTPKLTKGKEIVLTYARKIAQLQVDCGLAISVEDYANNLKFGLVEVVYEWARGLPFKHITDLTDVLEGSIVRCISRLDETCREVMGAARMVGDTSLYKKMEQAEQDIKRDIVFAASLYF</sequence>
<evidence type="ECO:0000313" key="12">
    <source>
        <dbReference type="EMBL" id="GAN09375.1"/>
    </source>
</evidence>
<keyword evidence="8" id="KW-0694">RNA-binding</keyword>
<keyword evidence="6 12" id="KW-0347">Helicase</keyword>
<keyword evidence="3" id="KW-0963">Cytoplasm</keyword>
<dbReference type="InterPro" id="IPR012961">
    <property type="entry name" value="Ski2/MTR4_C"/>
</dbReference>
<dbReference type="InterPro" id="IPR050699">
    <property type="entry name" value="RNA-DNA_Helicase"/>
</dbReference>
<keyword evidence="4" id="KW-0547">Nucleotide-binding</keyword>
<dbReference type="InterPro" id="IPR048392">
    <property type="entry name" value="MTR4-like_stalk"/>
</dbReference>
<dbReference type="PROSITE" id="PS51194">
    <property type="entry name" value="HELICASE_CTER"/>
    <property type="match status" value="1"/>
</dbReference>
<dbReference type="SMART" id="SM00487">
    <property type="entry name" value="DEXDc"/>
    <property type="match status" value="1"/>
</dbReference>
<evidence type="ECO:0000259" key="11">
    <source>
        <dbReference type="PROSITE" id="PS51194"/>
    </source>
</evidence>
<evidence type="ECO:0000256" key="4">
    <source>
        <dbReference type="ARBA" id="ARBA00022741"/>
    </source>
</evidence>
<dbReference type="GO" id="GO:0003723">
    <property type="term" value="F:RNA binding"/>
    <property type="evidence" value="ECO:0007669"/>
    <property type="project" value="UniProtKB-KW"/>
</dbReference>
<dbReference type="FunFam" id="3.40.50.300:FF:000354">
    <property type="entry name" value="ATP-dependent RNA helicase SKI2"/>
    <property type="match status" value="1"/>
</dbReference>
<dbReference type="PANTHER" id="PTHR12131:SF1">
    <property type="entry name" value="ATP-DEPENDENT RNA HELICASE SUPV3L1, MITOCHONDRIAL-RELATED"/>
    <property type="match status" value="1"/>
</dbReference>
<dbReference type="InterPro" id="IPR027417">
    <property type="entry name" value="P-loop_NTPase"/>
</dbReference>
<dbReference type="InterPro" id="IPR011545">
    <property type="entry name" value="DEAD/DEAH_box_helicase_dom"/>
</dbReference>
<accession>A0A0C9LWZ3</accession>
<feature type="domain" description="Helicase ATP-binding" evidence="10">
    <location>
        <begin position="1098"/>
        <end position="1255"/>
    </location>
</feature>
<dbReference type="GO" id="GO:0005524">
    <property type="term" value="F:ATP binding"/>
    <property type="evidence" value="ECO:0007669"/>
    <property type="project" value="UniProtKB-KW"/>
</dbReference>
<dbReference type="FunFam" id="3.40.50.300:FF:000987">
    <property type="entry name" value="DEAD/DEAH box RNA helicase"/>
    <property type="match status" value="1"/>
</dbReference>
<dbReference type="GO" id="GO:0016787">
    <property type="term" value="F:hydrolase activity"/>
    <property type="evidence" value="ECO:0007669"/>
    <property type="project" value="UniProtKB-KW"/>
</dbReference>
<dbReference type="GO" id="GO:0004386">
    <property type="term" value="F:helicase activity"/>
    <property type="evidence" value="ECO:0007669"/>
    <property type="project" value="UniProtKB-KW"/>
</dbReference>
<reference evidence="12" key="1">
    <citation type="submission" date="2014-09" db="EMBL/GenBank/DDBJ databases">
        <title>Draft genome sequence of an oleaginous Mucoromycotina fungus Mucor ambiguus NBRC6742.</title>
        <authorList>
            <person name="Takeda I."/>
            <person name="Yamane N."/>
            <person name="Morita T."/>
            <person name="Tamano K."/>
            <person name="Machida M."/>
            <person name="Baker S."/>
            <person name="Koike H."/>
        </authorList>
    </citation>
    <scope>NUCLEOTIDE SEQUENCE</scope>
    <source>
        <strain evidence="12">NBRC 6742</strain>
    </source>
</reference>
<feature type="region of interest" description="Disordered" evidence="9">
    <location>
        <begin position="1307"/>
        <end position="1333"/>
    </location>
</feature>
<evidence type="ECO:0000313" key="13">
    <source>
        <dbReference type="Proteomes" id="UP000053815"/>
    </source>
</evidence>
<dbReference type="InterPro" id="IPR025696">
    <property type="entry name" value="Beta-barrel_MTR4"/>
</dbReference>
<dbReference type="Gene3D" id="1.20.1500.20">
    <property type="match status" value="1"/>
</dbReference>
<dbReference type="Pfam" id="PF00271">
    <property type="entry name" value="Helicase_C"/>
    <property type="match status" value="1"/>
</dbReference>
<dbReference type="GO" id="GO:0070478">
    <property type="term" value="P:nuclear-transcribed mRNA catabolic process, 3'-5' exonucleolytic nonsense-mediated decay"/>
    <property type="evidence" value="ECO:0007669"/>
    <property type="project" value="TreeGrafter"/>
</dbReference>
<dbReference type="SUPFAM" id="SSF52540">
    <property type="entry name" value="P-loop containing nucleoside triphosphate hydrolases"/>
    <property type="match status" value="1"/>
</dbReference>
<keyword evidence="7" id="KW-0067">ATP-binding</keyword>
<feature type="compositionally biased region" description="Gly residues" evidence="9">
    <location>
        <begin position="1319"/>
        <end position="1331"/>
    </location>
</feature>
<evidence type="ECO:0000256" key="8">
    <source>
        <dbReference type="ARBA" id="ARBA00022884"/>
    </source>
</evidence>
<protein>
    <submittedName>
        <fullName evidence="12">Antiviral helicase</fullName>
    </submittedName>
</protein>
<dbReference type="Gene3D" id="1.10.3380.30">
    <property type="match status" value="1"/>
</dbReference>
<dbReference type="EMBL" id="DF836552">
    <property type="protein sequence ID" value="GAN09375.1"/>
    <property type="molecule type" value="Genomic_DNA"/>
</dbReference>
<keyword evidence="5" id="KW-0378">Hydrolase</keyword>
<evidence type="ECO:0000256" key="2">
    <source>
        <dbReference type="ARBA" id="ARBA00010140"/>
    </source>
</evidence>
<dbReference type="PROSITE" id="PS51192">
    <property type="entry name" value="HELICASE_ATP_BIND_1"/>
    <property type="match status" value="1"/>
</dbReference>
<name>A0A0C9LWZ3_9FUNG</name>
<dbReference type="Pfam" id="PF00270">
    <property type="entry name" value="DEAD"/>
    <property type="match status" value="1"/>
</dbReference>
<dbReference type="Pfam" id="PF08148">
    <property type="entry name" value="DSHCT"/>
    <property type="match status" value="1"/>
</dbReference>
<dbReference type="FunFam" id="1.10.3380.30:FF:000001">
    <property type="entry name" value="Ski2 ATP-dependent RNA helicase"/>
    <property type="match status" value="1"/>
</dbReference>
<dbReference type="Gene3D" id="3.40.50.300">
    <property type="entry name" value="P-loop containing nucleotide triphosphate hydrolases"/>
    <property type="match status" value="2"/>
</dbReference>
<keyword evidence="13" id="KW-1185">Reference proteome</keyword>
<dbReference type="SMART" id="SM00490">
    <property type="entry name" value="HELICc"/>
    <property type="match status" value="1"/>
</dbReference>
<evidence type="ECO:0000256" key="9">
    <source>
        <dbReference type="SAM" id="MobiDB-lite"/>
    </source>
</evidence>